<dbReference type="GO" id="GO:0015297">
    <property type="term" value="F:antiporter activity"/>
    <property type="evidence" value="ECO:0007669"/>
    <property type="project" value="InterPro"/>
</dbReference>
<sequence>MADADESLEEACDVTVGLAECYAEGCWGECTLQMVKPFATLCILCMAAESGAYVLKPLNLPTITLFIFFGVLIGPFGMSMLSTVDVGRLSWINEVALGFIGLSAGGKFHLQEILKNLKPVLIILFWLTFVTWSFVVLGTLCFATYFMPFMNELTSTQKICVAIVTGCLGAARSPSSAIAIIEELQAKGQFTTTCLAVTVLLDVVVVLLFAVTNLVSPRGLPTTEDSAVKSHVESPARNGSVATPPMQTTDSKQGLPTGWIEVPCGEGNEASPTKQLFYNMMTGETSWVCCPLLVREAAASELQQRAALAVHFSCCARLAHARLSLALAFARKLLRA</sequence>
<protein>
    <recommendedName>
        <fullName evidence="7">WW domain-containing protein</fullName>
    </recommendedName>
</protein>
<keyword evidence="3 6" id="KW-1133">Transmembrane helix</keyword>
<dbReference type="PaxDb" id="2903-EOD26062"/>
<evidence type="ECO:0000256" key="2">
    <source>
        <dbReference type="ARBA" id="ARBA00022692"/>
    </source>
</evidence>
<dbReference type="GeneID" id="17271608"/>
<dbReference type="PROSITE" id="PS50020">
    <property type="entry name" value="WW_DOMAIN_2"/>
    <property type="match status" value="1"/>
</dbReference>
<evidence type="ECO:0000256" key="1">
    <source>
        <dbReference type="ARBA" id="ARBA00004141"/>
    </source>
</evidence>
<dbReference type="HOGENOM" id="CLU_827489_0_0_1"/>
<accession>A0A0D3JRC7</accession>
<keyword evidence="4 6" id="KW-0472">Membrane</keyword>
<dbReference type="KEGG" id="ehx:EMIHUDRAFT_237217"/>
<evidence type="ECO:0000313" key="8">
    <source>
        <dbReference type="EnsemblProtists" id="EOD26062"/>
    </source>
</evidence>
<feature type="region of interest" description="Disordered" evidence="5">
    <location>
        <begin position="221"/>
        <end position="253"/>
    </location>
</feature>
<comment type="subcellular location">
    <subcellularLocation>
        <location evidence="1">Membrane</location>
        <topology evidence="1">Multi-pass membrane protein</topology>
    </subcellularLocation>
</comment>
<evidence type="ECO:0000256" key="6">
    <source>
        <dbReference type="SAM" id="Phobius"/>
    </source>
</evidence>
<dbReference type="GO" id="GO:0016020">
    <property type="term" value="C:membrane"/>
    <property type="evidence" value="ECO:0007669"/>
    <property type="project" value="UniProtKB-SubCell"/>
</dbReference>
<dbReference type="GO" id="GO:1902600">
    <property type="term" value="P:proton transmembrane transport"/>
    <property type="evidence" value="ECO:0007669"/>
    <property type="project" value="InterPro"/>
</dbReference>
<reference evidence="8" key="2">
    <citation type="submission" date="2024-10" db="UniProtKB">
        <authorList>
            <consortium name="EnsemblProtists"/>
        </authorList>
    </citation>
    <scope>IDENTIFICATION</scope>
</reference>
<feature type="transmembrane region" description="Helical" evidence="6">
    <location>
        <begin position="62"/>
        <end position="84"/>
    </location>
</feature>
<evidence type="ECO:0000259" key="7">
    <source>
        <dbReference type="PROSITE" id="PS50020"/>
    </source>
</evidence>
<dbReference type="Proteomes" id="UP000013827">
    <property type="component" value="Unassembled WGS sequence"/>
</dbReference>
<evidence type="ECO:0000256" key="3">
    <source>
        <dbReference type="ARBA" id="ARBA00022989"/>
    </source>
</evidence>
<evidence type="ECO:0000313" key="9">
    <source>
        <dbReference type="Proteomes" id="UP000013827"/>
    </source>
</evidence>
<dbReference type="InterPro" id="IPR006153">
    <property type="entry name" value="Cation/H_exchanger_TM"/>
</dbReference>
<dbReference type="EnsemblProtists" id="EOD26062">
    <property type="protein sequence ID" value="EOD26062"/>
    <property type="gene ID" value="EMIHUDRAFT_237217"/>
</dbReference>
<reference evidence="9" key="1">
    <citation type="journal article" date="2013" name="Nature">
        <title>Pan genome of the phytoplankton Emiliania underpins its global distribution.</title>
        <authorList>
            <person name="Read B.A."/>
            <person name="Kegel J."/>
            <person name="Klute M.J."/>
            <person name="Kuo A."/>
            <person name="Lefebvre S.C."/>
            <person name="Maumus F."/>
            <person name="Mayer C."/>
            <person name="Miller J."/>
            <person name="Monier A."/>
            <person name="Salamov A."/>
            <person name="Young J."/>
            <person name="Aguilar M."/>
            <person name="Claverie J.M."/>
            <person name="Frickenhaus S."/>
            <person name="Gonzalez K."/>
            <person name="Herman E.K."/>
            <person name="Lin Y.C."/>
            <person name="Napier J."/>
            <person name="Ogata H."/>
            <person name="Sarno A.F."/>
            <person name="Shmutz J."/>
            <person name="Schroeder D."/>
            <person name="de Vargas C."/>
            <person name="Verret F."/>
            <person name="von Dassow P."/>
            <person name="Valentin K."/>
            <person name="Van de Peer Y."/>
            <person name="Wheeler G."/>
            <person name="Dacks J.B."/>
            <person name="Delwiche C.F."/>
            <person name="Dyhrman S.T."/>
            <person name="Glockner G."/>
            <person name="John U."/>
            <person name="Richards T."/>
            <person name="Worden A.Z."/>
            <person name="Zhang X."/>
            <person name="Grigoriev I.V."/>
            <person name="Allen A.E."/>
            <person name="Bidle K."/>
            <person name="Borodovsky M."/>
            <person name="Bowler C."/>
            <person name="Brownlee C."/>
            <person name="Cock J.M."/>
            <person name="Elias M."/>
            <person name="Gladyshev V.N."/>
            <person name="Groth M."/>
            <person name="Guda C."/>
            <person name="Hadaegh A."/>
            <person name="Iglesias-Rodriguez M.D."/>
            <person name="Jenkins J."/>
            <person name="Jones B.M."/>
            <person name="Lawson T."/>
            <person name="Leese F."/>
            <person name="Lindquist E."/>
            <person name="Lobanov A."/>
            <person name="Lomsadze A."/>
            <person name="Malik S.B."/>
            <person name="Marsh M.E."/>
            <person name="Mackinder L."/>
            <person name="Mock T."/>
            <person name="Mueller-Roeber B."/>
            <person name="Pagarete A."/>
            <person name="Parker M."/>
            <person name="Probert I."/>
            <person name="Quesneville H."/>
            <person name="Raines C."/>
            <person name="Rensing S.A."/>
            <person name="Riano-Pachon D.M."/>
            <person name="Richier S."/>
            <person name="Rokitta S."/>
            <person name="Shiraiwa Y."/>
            <person name="Soanes D.M."/>
            <person name="van der Giezen M."/>
            <person name="Wahlund T.M."/>
            <person name="Williams B."/>
            <person name="Wilson W."/>
            <person name="Wolfe G."/>
            <person name="Wurch L.L."/>
        </authorList>
    </citation>
    <scope>NUCLEOTIDE SEQUENCE</scope>
</reference>
<dbReference type="Pfam" id="PF00999">
    <property type="entry name" value="Na_H_Exchanger"/>
    <property type="match status" value="1"/>
</dbReference>
<dbReference type="Gene3D" id="1.20.1530.20">
    <property type="match status" value="1"/>
</dbReference>
<name>A0A0D3JRC7_EMIH1</name>
<dbReference type="eggNOG" id="ENOG502QRM4">
    <property type="taxonomic scope" value="Eukaryota"/>
</dbReference>
<feature type="domain" description="WW" evidence="7">
    <location>
        <begin position="253"/>
        <end position="287"/>
    </location>
</feature>
<dbReference type="InterPro" id="IPR038770">
    <property type="entry name" value="Na+/solute_symporter_sf"/>
</dbReference>
<feature type="transmembrane region" description="Helical" evidence="6">
    <location>
        <begin position="90"/>
        <end position="108"/>
    </location>
</feature>
<dbReference type="InterPro" id="IPR001202">
    <property type="entry name" value="WW_dom"/>
</dbReference>
<proteinExistence type="predicted"/>
<evidence type="ECO:0000256" key="4">
    <source>
        <dbReference type="ARBA" id="ARBA00023136"/>
    </source>
</evidence>
<dbReference type="PANTHER" id="PTHR43021:SF2">
    <property type="entry name" value="CATION_H+ EXCHANGER DOMAIN-CONTAINING PROTEIN"/>
    <property type="match status" value="1"/>
</dbReference>
<organism evidence="8 9">
    <name type="scientific">Emiliania huxleyi (strain CCMP1516)</name>
    <dbReference type="NCBI Taxonomy" id="280463"/>
    <lineage>
        <taxon>Eukaryota</taxon>
        <taxon>Haptista</taxon>
        <taxon>Haptophyta</taxon>
        <taxon>Prymnesiophyceae</taxon>
        <taxon>Isochrysidales</taxon>
        <taxon>Noelaerhabdaceae</taxon>
        <taxon>Emiliania</taxon>
    </lineage>
</organism>
<evidence type="ECO:0000256" key="5">
    <source>
        <dbReference type="SAM" id="MobiDB-lite"/>
    </source>
</evidence>
<dbReference type="PANTHER" id="PTHR43021">
    <property type="entry name" value="NA(+)/H(+) ANTIPORTER-RELATED"/>
    <property type="match status" value="1"/>
</dbReference>
<feature type="transmembrane region" description="Helical" evidence="6">
    <location>
        <begin position="193"/>
        <end position="215"/>
    </location>
</feature>
<dbReference type="AlphaFoldDB" id="A0A0D3JRC7"/>
<dbReference type="RefSeq" id="XP_005778491.1">
    <property type="nucleotide sequence ID" value="XM_005778434.1"/>
</dbReference>
<keyword evidence="2 6" id="KW-0812">Transmembrane</keyword>
<keyword evidence="9" id="KW-1185">Reference proteome</keyword>
<feature type="transmembrane region" description="Helical" evidence="6">
    <location>
        <begin position="120"/>
        <end position="147"/>
    </location>
</feature>